<evidence type="ECO:0000256" key="1">
    <source>
        <dbReference type="ARBA" id="ARBA00010641"/>
    </source>
</evidence>
<evidence type="ECO:0000256" key="3">
    <source>
        <dbReference type="ARBA" id="ARBA00023082"/>
    </source>
</evidence>
<feature type="domain" description="RNA polymerase sigma-70 region 2" evidence="5">
    <location>
        <begin position="11"/>
        <end position="73"/>
    </location>
</feature>
<dbReference type="SUPFAM" id="SSF88946">
    <property type="entry name" value="Sigma2 domain of RNA polymerase sigma factors"/>
    <property type="match status" value="1"/>
</dbReference>
<dbReference type="InterPro" id="IPR013325">
    <property type="entry name" value="RNA_pol_sigma_r2"/>
</dbReference>
<evidence type="ECO:0000256" key="4">
    <source>
        <dbReference type="ARBA" id="ARBA00023163"/>
    </source>
</evidence>
<organism evidence="8 9">
    <name type="scientific">Caulobacter flavus</name>
    <dbReference type="NCBI Taxonomy" id="1679497"/>
    <lineage>
        <taxon>Bacteria</taxon>
        <taxon>Pseudomonadati</taxon>
        <taxon>Pseudomonadota</taxon>
        <taxon>Alphaproteobacteria</taxon>
        <taxon>Caulobacterales</taxon>
        <taxon>Caulobacteraceae</taxon>
        <taxon>Caulobacter</taxon>
    </lineage>
</organism>
<reference evidence="8 9" key="1">
    <citation type="submission" date="2017-12" db="EMBL/GenBank/DDBJ databases">
        <title>The genome sequence of Caulobacter flavus CGMCC1 15093.</title>
        <authorList>
            <person name="Gao J."/>
            <person name="Mao X."/>
            <person name="Sun J."/>
        </authorList>
    </citation>
    <scope>NUCLEOTIDE SEQUENCE [LARGE SCALE GENOMIC DNA]</scope>
    <source>
        <strain evidence="8 9">CGMCC1 15093</strain>
    </source>
</reference>
<dbReference type="GO" id="GO:0016987">
    <property type="term" value="F:sigma factor activity"/>
    <property type="evidence" value="ECO:0007669"/>
    <property type="project" value="UniProtKB-KW"/>
</dbReference>
<sequence>MTDLASLRAQRDELYHFIVRRTRDPAAADDLVQETFARLLTYEKARTVADRAALGYRIALNLVRDHFRSRKRRPTEMLDEEIPCQAPAPEQILMHRQKVEVFGKVLDAMPPLRRDVFIRRRLHGQSTREIADALAMNEAAVEKHVVRALEQLHREMTKAERRVVGGRR</sequence>
<protein>
    <submittedName>
        <fullName evidence="8">RNA polymerase subunit sigma-70</fullName>
    </submittedName>
</protein>
<keyword evidence="2" id="KW-0805">Transcription regulation</keyword>
<dbReference type="Gene3D" id="1.10.1740.10">
    <property type="match status" value="1"/>
</dbReference>
<dbReference type="EMBL" id="PJRQ01000011">
    <property type="protein sequence ID" value="PLR18277.1"/>
    <property type="molecule type" value="Genomic_DNA"/>
</dbReference>
<dbReference type="Gene3D" id="1.10.10.10">
    <property type="entry name" value="Winged helix-like DNA-binding domain superfamily/Winged helix DNA-binding domain"/>
    <property type="match status" value="1"/>
</dbReference>
<dbReference type="Proteomes" id="UP000234483">
    <property type="component" value="Unassembled WGS sequence"/>
</dbReference>
<dbReference type="Pfam" id="PF04542">
    <property type="entry name" value="Sigma70_r2"/>
    <property type="match status" value="1"/>
</dbReference>
<dbReference type="SUPFAM" id="SSF88659">
    <property type="entry name" value="Sigma3 and sigma4 domains of RNA polymerase sigma factors"/>
    <property type="match status" value="1"/>
</dbReference>
<keyword evidence="3" id="KW-0731">Sigma factor</keyword>
<evidence type="ECO:0000313" key="8">
    <source>
        <dbReference type="EMBL" id="PLR18277.1"/>
    </source>
</evidence>
<dbReference type="EMBL" id="CP026100">
    <property type="protein sequence ID" value="AYV47434.1"/>
    <property type="molecule type" value="Genomic_DNA"/>
</dbReference>
<keyword evidence="10" id="KW-1185">Reference proteome</keyword>
<keyword evidence="4" id="KW-0804">Transcription</keyword>
<dbReference type="InterPro" id="IPR039425">
    <property type="entry name" value="RNA_pol_sigma-70-like"/>
</dbReference>
<evidence type="ECO:0000313" key="10">
    <source>
        <dbReference type="Proteomes" id="UP000281192"/>
    </source>
</evidence>
<dbReference type="GO" id="GO:0003677">
    <property type="term" value="F:DNA binding"/>
    <property type="evidence" value="ECO:0007669"/>
    <property type="project" value="InterPro"/>
</dbReference>
<dbReference type="AlphaFoldDB" id="A0A2N5CWT7"/>
<reference evidence="7 10" key="2">
    <citation type="submission" date="2018-01" db="EMBL/GenBank/DDBJ databases">
        <title>Complete genome sequence of Caulobacter flavus RHGG3.</title>
        <authorList>
            <person name="Yang E."/>
        </authorList>
    </citation>
    <scope>NUCLEOTIDE SEQUENCE [LARGE SCALE GENOMIC DNA]</scope>
    <source>
        <strain evidence="7 10">RHGG3</strain>
    </source>
</reference>
<evidence type="ECO:0000259" key="6">
    <source>
        <dbReference type="Pfam" id="PF08281"/>
    </source>
</evidence>
<dbReference type="GO" id="GO:0006352">
    <property type="term" value="P:DNA-templated transcription initiation"/>
    <property type="evidence" value="ECO:0007669"/>
    <property type="project" value="InterPro"/>
</dbReference>
<dbReference type="Pfam" id="PF08281">
    <property type="entry name" value="Sigma70_r4_2"/>
    <property type="match status" value="1"/>
</dbReference>
<dbReference type="NCBIfam" id="TIGR02937">
    <property type="entry name" value="sigma70-ECF"/>
    <property type="match status" value="1"/>
</dbReference>
<evidence type="ECO:0000256" key="2">
    <source>
        <dbReference type="ARBA" id="ARBA00023015"/>
    </source>
</evidence>
<dbReference type="PANTHER" id="PTHR43133:SF63">
    <property type="entry name" value="RNA POLYMERASE SIGMA FACTOR FECI-RELATED"/>
    <property type="match status" value="1"/>
</dbReference>
<dbReference type="InterPro" id="IPR013324">
    <property type="entry name" value="RNA_pol_sigma_r3/r4-like"/>
</dbReference>
<comment type="similarity">
    <text evidence="1">Belongs to the sigma-70 factor family. ECF subfamily.</text>
</comment>
<dbReference type="RefSeq" id="WP_101712086.1">
    <property type="nucleotide sequence ID" value="NZ_CP026100.1"/>
</dbReference>
<dbReference type="Proteomes" id="UP000281192">
    <property type="component" value="Chromosome"/>
</dbReference>
<gene>
    <name evidence="7" type="ORF">C1707_14835</name>
    <name evidence="8" type="ORF">CFHF_05830</name>
</gene>
<evidence type="ECO:0000313" key="7">
    <source>
        <dbReference type="EMBL" id="AYV47434.1"/>
    </source>
</evidence>
<dbReference type="InterPro" id="IPR007627">
    <property type="entry name" value="RNA_pol_sigma70_r2"/>
</dbReference>
<evidence type="ECO:0000259" key="5">
    <source>
        <dbReference type="Pfam" id="PF04542"/>
    </source>
</evidence>
<dbReference type="InterPro" id="IPR014284">
    <property type="entry name" value="RNA_pol_sigma-70_dom"/>
</dbReference>
<name>A0A2N5CWT7_9CAUL</name>
<dbReference type="PANTHER" id="PTHR43133">
    <property type="entry name" value="RNA POLYMERASE ECF-TYPE SIGMA FACTO"/>
    <property type="match status" value="1"/>
</dbReference>
<accession>A0A2N5CWT7</accession>
<proteinExistence type="inferred from homology"/>
<dbReference type="OrthoDB" id="9794372at2"/>
<evidence type="ECO:0000313" key="9">
    <source>
        <dbReference type="Proteomes" id="UP000234483"/>
    </source>
</evidence>
<dbReference type="InterPro" id="IPR036388">
    <property type="entry name" value="WH-like_DNA-bd_sf"/>
</dbReference>
<dbReference type="KEGG" id="cfh:C1707_14835"/>
<feature type="domain" description="RNA polymerase sigma factor 70 region 4 type 2" evidence="6">
    <location>
        <begin position="104"/>
        <end position="152"/>
    </location>
</feature>
<dbReference type="InterPro" id="IPR013249">
    <property type="entry name" value="RNA_pol_sigma70_r4_t2"/>
</dbReference>